<name>A0ACC0GIG6_9ERIC</name>
<gene>
    <name evidence="1" type="ORF">LOK49_LG09G00454</name>
</gene>
<evidence type="ECO:0000313" key="1">
    <source>
        <dbReference type="EMBL" id="KAI8000328.1"/>
    </source>
</evidence>
<evidence type="ECO:0000313" key="2">
    <source>
        <dbReference type="Proteomes" id="UP001060215"/>
    </source>
</evidence>
<accession>A0ACC0GIG6</accession>
<protein>
    <submittedName>
        <fullName evidence="1">Cysteine-rich receptor-like protein kinase 10</fullName>
    </submittedName>
</protein>
<reference evidence="1 2" key="1">
    <citation type="journal article" date="2022" name="Plant J.">
        <title>Chromosome-level genome of Camellia lanceoleosa provides a valuable resource for understanding genome evolution and self-incompatibility.</title>
        <authorList>
            <person name="Gong W."/>
            <person name="Xiao S."/>
            <person name="Wang L."/>
            <person name="Liao Z."/>
            <person name="Chang Y."/>
            <person name="Mo W."/>
            <person name="Hu G."/>
            <person name="Li W."/>
            <person name="Zhao G."/>
            <person name="Zhu H."/>
            <person name="Hu X."/>
            <person name="Ji K."/>
            <person name="Xiang X."/>
            <person name="Song Q."/>
            <person name="Yuan D."/>
            <person name="Jin S."/>
            <person name="Zhang L."/>
        </authorList>
    </citation>
    <scope>NUCLEOTIDE SEQUENCE [LARGE SCALE GENOMIC DNA]</scope>
    <source>
        <strain evidence="1">SQ_2022a</strain>
    </source>
</reference>
<comment type="caution">
    <text evidence="1">The sequence shown here is derived from an EMBL/GenBank/DDBJ whole genome shotgun (WGS) entry which is preliminary data.</text>
</comment>
<dbReference type="EMBL" id="CM045765">
    <property type="protein sequence ID" value="KAI8000328.1"/>
    <property type="molecule type" value="Genomic_DNA"/>
</dbReference>
<keyword evidence="2" id="KW-1185">Reference proteome</keyword>
<sequence length="646" mass="72973">MGWRYRAHLFFDSLCCNHLGHLCEGIFTDYKQPFAVTYLGVSLMVVYLPIAFIKDWICSIIRKHSCNNESSAGFSSPLNCIAGRNIFEIELEGNLNKKDSEADLSALEEGKPLVHKHIDDADVLKQQKELTTKEIASYGFSIAPLWFVTEVNNCCVLVSSRYLFSQGWIAVGLREDHRKQLELEEARKAGLAPAEVDEDGKEINPHIPQYMSSAPWYLNVERPSLKHQRKWKSDPNYTKSWYDRVLPPPPARSPGKRGISSQVLVAINVSIGGSVLLINIGFCFICRRGKKKHDAVELDIVGNEITSVQSLQFDLATIQVAKNNFSDHNKIGQGVQFDLATIQDATNNFSDHNKIGQGGFGSVYKGILTNGQEIAVKRLSRKSGQGAEEFKNEAVLVAKLQHRNLVRLLGFCLEGEEKILIYEFVPNKSLDYFLFDPQEQEKLDWSKRYKIIGGIARGMLYLHEDSRLRIIHRDLKVSNVLLDGDMNAKISDFGMARIFGVDQTQGNTNRVVGTYGYMPPEYAMHGKFSVKSDVFSFGVLVLEIISGKKNNTFYQSECAENLQSYAWKLWRKEKPLELMDSTLEGSYSINEVIRCIHIGLLCVQEDPNARPSMATIVVMLNSYSVNLSIPQQPAFFACRRTKQKTR</sequence>
<organism evidence="1 2">
    <name type="scientific">Camellia lanceoleosa</name>
    <dbReference type="NCBI Taxonomy" id="1840588"/>
    <lineage>
        <taxon>Eukaryota</taxon>
        <taxon>Viridiplantae</taxon>
        <taxon>Streptophyta</taxon>
        <taxon>Embryophyta</taxon>
        <taxon>Tracheophyta</taxon>
        <taxon>Spermatophyta</taxon>
        <taxon>Magnoliopsida</taxon>
        <taxon>eudicotyledons</taxon>
        <taxon>Gunneridae</taxon>
        <taxon>Pentapetalae</taxon>
        <taxon>asterids</taxon>
        <taxon>Ericales</taxon>
        <taxon>Theaceae</taxon>
        <taxon>Camellia</taxon>
    </lineage>
</organism>
<dbReference type="Proteomes" id="UP001060215">
    <property type="component" value="Chromosome 8"/>
</dbReference>
<proteinExistence type="predicted"/>